<name>A0ABS9KJ47_9BACT</name>
<proteinExistence type="predicted"/>
<dbReference type="Proteomes" id="UP001165366">
    <property type="component" value="Unassembled WGS sequence"/>
</dbReference>
<dbReference type="InterPro" id="IPR050793">
    <property type="entry name" value="CMP-NeuNAc_synthase"/>
</dbReference>
<dbReference type="SUPFAM" id="SSF53448">
    <property type="entry name" value="Nucleotide-diphospho-sugar transferases"/>
    <property type="match status" value="1"/>
</dbReference>
<keyword evidence="2" id="KW-1185">Reference proteome</keyword>
<dbReference type="RefSeq" id="WP_237856321.1">
    <property type="nucleotide sequence ID" value="NZ_JAKLWS010000045.1"/>
</dbReference>
<dbReference type="Pfam" id="PF02348">
    <property type="entry name" value="CTP_transf_3"/>
    <property type="match status" value="1"/>
</dbReference>
<gene>
    <name evidence="1" type="ORF">L6773_19815</name>
</gene>
<evidence type="ECO:0000313" key="2">
    <source>
        <dbReference type="Proteomes" id="UP001165366"/>
    </source>
</evidence>
<comment type="caution">
    <text evidence="1">The sequence shown here is derived from an EMBL/GenBank/DDBJ whole genome shotgun (WGS) entry which is preliminary data.</text>
</comment>
<dbReference type="EMBL" id="JAKLWS010000045">
    <property type="protein sequence ID" value="MCG2590827.1"/>
    <property type="molecule type" value="Genomic_DNA"/>
</dbReference>
<evidence type="ECO:0000313" key="1">
    <source>
        <dbReference type="EMBL" id="MCG2590827.1"/>
    </source>
</evidence>
<dbReference type="Gene3D" id="3.90.550.10">
    <property type="entry name" value="Spore Coat Polysaccharide Biosynthesis Protein SpsA, Chain A"/>
    <property type="match status" value="1"/>
</dbReference>
<accession>A0ABS9KJ47</accession>
<dbReference type="PANTHER" id="PTHR21485">
    <property type="entry name" value="HAD SUPERFAMILY MEMBERS CMAS AND KDSC"/>
    <property type="match status" value="1"/>
</dbReference>
<dbReference type="CDD" id="cd02513">
    <property type="entry name" value="CMP-NeuAc_Synthase"/>
    <property type="match status" value="1"/>
</dbReference>
<dbReference type="InterPro" id="IPR029044">
    <property type="entry name" value="Nucleotide-diphossugar_trans"/>
</dbReference>
<dbReference type="InterPro" id="IPR003329">
    <property type="entry name" value="Cytidylyl_trans"/>
</dbReference>
<dbReference type="PANTHER" id="PTHR21485:SF6">
    <property type="entry name" value="N-ACYLNEURAMINATE CYTIDYLYLTRANSFERASE-RELATED"/>
    <property type="match status" value="1"/>
</dbReference>
<keyword evidence="1" id="KW-0808">Transferase</keyword>
<protein>
    <submittedName>
        <fullName evidence="1">Acylneuraminate cytidylyltransferase family protein</fullName>
    </submittedName>
</protein>
<reference evidence="1" key="1">
    <citation type="submission" date="2022-01" db="EMBL/GenBank/DDBJ databases">
        <authorList>
            <person name="Wang Y."/>
        </authorList>
    </citation>
    <scope>NUCLEOTIDE SEQUENCE</scope>
    <source>
        <strain evidence="1">WB101</strain>
    </source>
</reference>
<sequence>MIRGEKLTAVIPVRSGSTGIPGKNLLKIEGETLIERTIKKAKKSKFVDNIWVTTDDPEMYKIADRFGAAPPSLRPSDLATGEAKTIDAVKHLLKDTDTQSGYIVLLQVTTPLWTVEDLDHLCKEFEDNKGANAAVSVVKHDAPHPNKVMKIDKGWLQSYLGNNVSVPRQSLPEVYALNGAFYLLSISKLKEVGKFVPDRSMPFVMPAERSVNLDGPLDLALLKGLLGDAIHT</sequence>
<keyword evidence="1" id="KW-0548">Nucleotidyltransferase</keyword>
<reference evidence="1" key="2">
    <citation type="submission" date="2024-05" db="EMBL/GenBank/DDBJ databases">
        <title>Rhodohalobacter halophilus gen. nov., sp. nov., a moderately halophilic member of the family Balneolaceae.</title>
        <authorList>
            <person name="Xia J."/>
        </authorList>
    </citation>
    <scope>NUCLEOTIDE SEQUENCE</scope>
    <source>
        <strain evidence="1">WB101</strain>
    </source>
</reference>
<organism evidence="1 2">
    <name type="scientific">Rhodohalobacter sulfatireducens</name>
    <dbReference type="NCBI Taxonomy" id="2911366"/>
    <lineage>
        <taxon>Bacteria</taxon>
        <taxon>Pseudomonadati</taxon>
        <taxon>Balneolota</taxon>
        <taxon>Balneolia</taxon>
        <taxon>Balneolales</taxon>
        <taxon>Balneolaceae</taxon>
        <taxon>Rhodohalobacter</taxon>
    </lineage>
</organism>
<dbReference type="GO" id="GO:0016779">
    <property type="term" value="F:nucleotidyltransferase activity"/>
    <property type="evidence" value="ECO:0007669"/>
    <property type="project" value="UniProtKB-KW"/>
</dbReference>